<dbReference type="CDD" id="cd00167">
    <property type="entry name" value="SANT"/>
    <property type="match status" value="2"/>
</dbReference>
<dbReference type="InterPro" id="IPR001005">
    <property type="entry name" value="SANT/Myb"/>
</dbReference>
<dbReference type="EMBL" id="JAPFFF010000043">
    <property type="protein sequence ID" value="KAK8840842.1"/>
    <property type="molecule type" value="Genomic_DNA"/>
</dbReference>
<organism evidence="8 9">
    <name type="scientific">Tritrichomonas musculus</name>
    <dbReference type="NCBI Taxonomy" id="1915356"/>
    <lineage>
        <taxon>Eukaryota</taxon>
        <taxon>Metamonada</taxon>
        <taxon>Parabasalia</taxon>
        <taxon>Tritrichomonadida</taxon>
        <taxon>Tritrichomonadidae</taxon>
        <taxon>Tritrichomonas</taxon>
    </lineage>
</organism>
<evidence type="ECO:0000313" key="8">
    <source>
        <dbReference type="EMBL" id="KAK8840842.1"/>
    </source>
</evidence>
<evidence type="ECO:0000256" key="3">
    <source>
        <dbReference type="ARBA" id="ARBA00023163"/>
    </source>
</evidence>
<keyword evidence="9" id="KW-1185">Reference proteome</keyword>
<sequence>MKVQNDSPDSFFPNQTLSIDEPLSYSFYPNLNPTFQVSTIENEDSDEIYSQQEEFNTEDDPQPVKNNLYVIPEIDRNPKTKSKGDKDKNDDNSLRKKFSKEEDEQLKKLVDEMGGKKWKNIAKHMPGRTGKQCRDRYKNYLVPGFFNDHWNKEEDEMLLKLYKELGPKWSKMSKFFNNRNANSLKNRWNYYVSKHIKDLLHYIVNKVDTNSEANTITDEIKYSEVEDQYIQNDGFFESSISCNFLSNDFYLTSTKDD</sequence>
<dbReference type="PANTHER" id="PTHR46621">
    <property type="entry name" value="SNRNA-ACTIVATING PROTEIN COMPLEX SUBUNIT 4"/>
    <property type="match status" value="1"/>
</dbReference>
<evidence type="ECO:0000256" key="4">
    <source>
        <dbReference type="ARBA" id="ARBA00023242"/>
    </source>
</evidence>
<dbReference type="PROSITE" id="PS50090">
    <property type="entry name" value="MYB_LIKE"/>
    <property type="match status" value="2"/>
</dbReference>
<dbReference type="SMART" id="SM00717">
    <property type="entry name" value="SANT"/>
    <property type="match status" value="2"/>
</dbReference>
<evidence type="ECO:0000256" key="2">
    <source>
        <dbReference type="ARBA" id="ARBA00023125"/>
    </source>
</evidence>
<dbReference type="Gene3D" id="1.10.10.60">
    <property type="entry name" value="Homeodomain-like"/>
    <property type="match status" value="2"/>
</dbReference>
<evidence type="ECO:0000259" key="7">
    <source>
        <dbReference type="PROSITE" id="PS51294"/>
    </source>
</evidence>
<keyword evidence="2" id="KW-0238">DNA-binding</keyword>
<dbReference type="InterPro" id="IPR017930">
    <property type="entry name" value="Myb_dom"/>
</dbReference>
<keyword evidence="1" id="KW-0805">Transcription regulation</keyword>
<dbReference type="PANTHER" id="PTHR46621:SF1">
    <property type="entry name" value="SNRNA-ACTIVATING PROTEIN COMPLEX SUBUNIT 4"/>
    <property type="match status" value="1"/>
</dbReference>
<comment type="caution">
    <text evidence="8">The sequence shown here is derived from an EMBL/GenBank/DDBJ whole genome shotgun (WGS) entry which is preliminary data.</text>
</comment>
<evidence type="ECO:0000313" key="9">
    <source>
        <dbReference type="Proteomes" id="UP001470230"/>
    </source>
</evidence>
<feature type="region of interest" description="Disordered" evidence="5">
    <location>
        <begin position="40"/>
        <end position="100"/>
    </location>
</feature>
<feature type="domain" description="Myb-like" evidence="6">
    <location>
        <begin position="90"/>
        <end position="141"/>
    </location>
</feature>
<evidence type="ECO:0008006" key="10">
    <source>
        <dbReference type="Google" id="ProtNLM"/>
    </source>
</evidence>
<keyword evidence="4" id="KW-0539">Nucleus</keyword>
<feature type="compositionally biased region" description="Basic and acidic residues" evidence="5">
    <location>
        <begin position="73"/>
        <end position="94"/>
    </location>
</feature>
<evidence type="ECO:0000256" key="1">
    <source>
        <dbReference type="ARBA" id="ARBA00023015"/>
    </source>
</evidence>
<accession>A0ABR2H5J3</accession>
<feature type="domain" description="HTH myb-type" evidence="7">
    <location>
        <begin position="90"/>
        <end position="145"/>
    </location>
</feature>
<dbReference type="PROSITE" id="PS51294">
    <property type="entry name" value="HTH_MYB"/>
    <property type="match status" value="2"/>
</dbReference>
<evidence type="ECO:0000256" key="5">
    <source>
        <dbReference type="SAM" id="MobiDB-lite"/>
    </source>
</evidence>
<evidence type="ECO:0000259" key="6">
    <source>
        <dbReference type="PROSITE" id="PS50090"/>
    </source>
</evidence>
<proteinExistence type="predicted"/>
<feature type="domain" description="HTH myb-type" evidence="7">
    <location>
        <begin position="150"/>
        <end position="196"/>
    </location>
</feature>
<feature type="domain" description="Myb-like" evidence="6">
    <location>
        <begin position="150"/>
        <end position="192"/>
    </location>
</feature>
<dbReference type="InterPro" id="IPR009057">
    <property type="entry name" value="Homeodomain-like_sf"/>
</dbReference>
<dbReference type="Pfam" id="PF00249">
    <property type="entry name" value="Myb_DNA-binding"/>
    <property type="match status" value="2"/>
</dbReference>
<keyword evidence="3" id="KW-0804">Transcription</keyword>
<dbReference type="SUPFAM" id="SSF46689">
    <property type="entry name" value="Homeodomain-like"/>
    <property type="match status" value="1"/>
</dbReference>
<protein>
    <recommendedName>
        <fullName evidence="10">Myb-like DNA-binding domain containing protein</fullName>
    </recommendedName>
</protein>
<gene>
    <name evidence="8" type="ORF">M9Y10_027669</name>
</gene>
<dbReference type="InterPro" id="IPR051575">
    <property type="entry name" value="Myb-like_DNA-bd"/>
</dbReference>
<reference evidence="8 9" key="1">
    <citation type="submission" date="2024-04" db="EMBL/GenBank/DDBJ databases">
        <title>Tritrichomonas musculus Genome.</title>
        <authorList>
            <person name="Alves-Ferreira E."/>
            <person name="Grigg M."/>
            <person name="Lorenzi H."/>
            <person name="Galac M."/>
        </authorList>
    </citation>
    <scope>NUCLEOTIDE SEQUENCE [LARGE SCALE GENOMIC DNA]</scope>
    <source>
        <strain evidence="8 9">EAF2021</strain>
    </source>
</reference>
<name>A0ABR2H5J3_9EUKA</name>
<dbReference type="Proteomes" id="UP001470230">
    <property type="component" value="Unassembled WGS sequence"/>
</dbReference>